<accession>A0A0G0H9U0</accession>
<dbReference type="Proteomes" id="UP000034852">
    <property type="component" value="Unassembled WGS sequence"/>
</dbReference>
<evidence type="ECO:0000313" key="4">
    <source>
        <dbReference type="Proteomes" id="UP000034852"/>
    </source>
</evidence>
<name>A0A0G0H9U0_9BACT</name>
<feature type="transmembrane region" description="Helical" evidence="2">
    <location>
        <begin position="20"/>
        <end position="41"/>
    </location>
</feature>
<keyword evidence="2" id="KW-0472">Membrane</keyword>
<dbReference type="EMBL" id="LBTH01000029">
    <property type="protein sequence ID" value="KKQ35300.1"/>
    <property type="molecule type" value="Genomic_DNA"/>
</dbReference>
<gene>
    <name evidence="3" type="ORF">US52_C0029G0003</name>
</gene>
<organism evidence="3 4">
    <name type="scientific">candidate division WS6 bacterium GW2011_GWA2_37_6</name>
    <dbReference type="NCBI Taxonomy" id="1619087"/>
    <lineage>
        <taxon>Bacteria</taxon>
        <taxon>Candidatus Dojkabacteria</taxon>
    </lineage>
</organism>
<keyword evidence="2" id="KW-1133">Transmembrane helix</keyword>
<proteinExistence type="predicted"/>
<dbReference type="AlphaFoldDB" id="A0A0G0H9U0"/>
<protein>
    <submittedName>
        <fullName evidence="3">Uncharacterized protein</fullName>
    </submittedName>
</protein>
<feature type="compositionally biased region" description="Acidic residues" evidence="1">
    <location>
        <begin position="52"/>
        <end position="73"/>
    </location>
</feature>
<comment type="caution">
    <text evidence="3">The sequence shown here is derived from an EMBL/GenBank/DDBJ whole genome shotgun (WGS) entry which is preliminary data.</text>
</comment>
<keyword evidence="2" id="KW-0812">Transmembrane</keyword>
<evidence type="ECO:0000256" key="2">
    <source>
        <dbReference type="SAM" id="Phobius"/>
    </source>
</evidence>
<evidence type="ECO:0000313" key="3">
    <source>
        <dbReference type="EMBL" id="KKQ35300.1"/>
    </source>
</evidence>
<feature type="region of interest" description="Disordered" evidence="1">
    <location>
        <begin position="52"/>
        <end position="82"/>
    </location>
</feature>
<reference evidence="3 4" key="1">
    <citation type="journal article" date="2015" name="Nature">
        <title>rRNA introns, odd ribosomes, and small enigmatic genomes across a large radiation of phyla.</title>
        <authorList>
            <person name="Brown C.T."/>
            <person name="Hug L.A."/>
            <person name="Thomas B.C."/>
            <person name="Sharon I."/>
            <person name="Castelle C.J."/>
            <person name="Singh A."/>
            <person name="Wilkins M.J."/>
            <person name="Williams K.H."/>
            <person name="Banfield J.F."/>
        </authorList>
    </citation>
    <scope>NUCLEOTIDE SEQUENCE [LARGE SCALE GENOMIC DNA]</scope>
</reference>
<sequence length="247" mass="27739">MIRFDAILYMMNSVERESKIIIWLAILGLIVVMIIAVFSIVKDREGENFEDQFEDQGEDGTNNDDESDNDSEPDPNAFSNSRYGIAFDTKGNEVRENPSLGHATEVIDCRKLSDSLRNSLIQDGNAVCYEVMVVFDNGNYLVVTTGDNAYEDSRESYIGGGQNDADESSNDPELHIYPSSKINLPTERIDISAFPTNMQGTRVKYDSGEEYVFYEGVVYKGRDKYAIKVLGDLNDEVLEMLGTLELE</sequence>
<evidence type="ECO:0000256" key="1">
    <source>
        <dbReference type="SAM" id="MobiDB-lite"/>
    </source>
</evidence>